<evidence type="ECO:0008006" key="4">
    <source>
        <dbReference type="Google" id="ProtNLM"/>
    </source>
</evidence>
<dbReference type="Proteomes" id="UP000320231">
    <property type="component" value="Chromosome"/>
</dbReference>
<keyword evidence="1" id="KW-0472">Membrane</keyword>
<proteinExistence type="predicted"/>
<accession>A0A455UBW3</accession>
<keyword evidence="1" id="KW-0812">Transmembrane</keyword>
<dbReference type="SUPFAM" id="SSF103473">
    <property type="entry name" value="MFS general substrate transporter"/>
    <property type="match status" value="1"/>
</dbReference>
<evidence type="ECO:0000313" key="2">
    <source>
        <dbReference type="EMBL" id="BBI63525.1"/>
    </source>
</evidence>
<evidence type="ECO:0000256" key="1">
    <source>
        <dbReference type="SAM" id="Phobius"/>
    </source>
</evidence>
<gene>
    <name evidence="2" type="ORF">HSBAA_48310</name>
</gene>
<dbReference type="EMBL" id="AP019514">
    <property type="protein sequence ID" value="BBI63525.1"/>
    <property type="molecule type" value="Genomic_DNA"/>
</dbReference>
<dbReference type="Gene3D" id="1.20.1250.20">
    <property type="entry name" value="MFS general substrate transporter like domains"/>
    <property type="match status" value="1"/>
</dbReference>
<reference evidence="2 3" key="1">
    <citation type="journal article" date="2019" name="Microbiol. Resour. Announc.">
        <title>Complete Genome Sequence of Halomonas sulfidaeris Strain Esulfide1 Isolated from a Metal Sulfide Rock at a Depth of 2,200 Meters, Obtained Using Nanopore Sequencing.</title>
        <authorList>
            <person name="Saito M."/>
            <person name="Nishigata A."/>
            <person name="Galipon J."/>
            <person name="Arakawa K."/>
        </authorList>
    </citation>
    <scope>NUCLEOTIDE SEQUENCE [LARGE SCALE GENOMIC DNA]</scope>
    <source>
        <strain evidence="2 3">ATCC BAA-803</strain>
    </source>
</reference>
<sequence>MLSEAASSDTQGLAVGLRSTANRLAGVVIPVGLGAAINMFGITWGFYLIGFLLLVFVAWLVRIEALPINLQAVSSVCS</sequence>
<feature type="transmembrane region" description="Helical" evidence="1">
    <location>
        <begin position="42"/>
        <end position="61"/>
    </location>
</feature>
<keyword evidence="1" id="KW-1133">Transmembrane helix</keyword>
<evidence type="ECO:0000313" key="3">
    <source>
        <dbReference type="Proteomes" id="UP000320231"/>
    </source>
</evidence>
<name>A0A455UBW3_9GAMM</name>
<dbReference type="AlphaFoldDB" id="A0A455UBW3"/>
<dbReference type="KEGG" id="hsr:HSBAA_48310"/>
<dbReference type="InterPro" id="IPR036259">
    <property type="entry name" value="MFS_trans_sf"/>
</dbReference>
<organism evidence="2 3">
    <name type="scientific">Vreelandella sulfidaeris</name>
    <dbReference type="NCBI Taxonomy" id="115553"/>
    <lineage>
        <taxon>Bacteria</taxon>
        <taxon>Pseudomonadati</taxon>
        <taxon>Pseudomonadota</taxon>
        <taxon>Gammaproteobacteria</taxon>
        <taxon>Oceanospirillales</taxon>
        <taxon>Halomonadaceae</taxon>
        <taxon>Vreelandella</taxon>
    </lineage>
</organism>
<protein>
    <recommendedName>
        <fullName evidence="4">Major facilitator superfamily (MFS) profile domain-containing protein</fullName>
    </recommendedName>
</protein>